<dbReference type="Proteomes" id="UP000824533">
    <property type="component" value="Linkage Group LG16"/>
</dbReference>
<comment type="caution">
    <text evidence="1">The sequence shown here is derived from an EMBL/GenBank/DDBJ whole genome shotgun (WGS) entry which is preliminary data.</text>
</comment>
<organism evidence="1 2">
    <name type="scientific">Dendrolimus kikuchii</name>
    <dbReference type="NCBI Taxonomy" id="765133"/>
    <lineage>
        <taxon>Eukaryota</taxon>
        <taxon>Metazoa</taxon>
        <taxon>Ecdysozoa</taxon>
        <taxon>Arthropoda</taxon>
        <taxon>Hexapoda</taxon>
        <taxon>Insecta</taxon>
        <taxon>Pterygota</taxon>
        <taxon>Neoptera</taxon>
        <taxon>Endopterygota</taxon>
        <taxon>Lepidoptera</taxon>
        <taxon>Glossata</taxon>
        <taxon>Ditrysia</taxon>
        <taxon>Bombycoidea</taxon>
        <taxon>Lasiocampidae</taxon>
        <taxon>Dendrolimus</taxon>
    </lineage>
</organism>
<evidence type="ECO:0000313" key="2">
    <source>
        <dbReference type="Proteomes" id="UP000824533"/>
    </source>
</evidence>
<name>A0ACC1CTS2_9NEOP</name>
<dbReference type="EMBL" id="CM034402">
    <property type="protein sequence ID" value="KAJ0175020.1"/>
    <property type="molecule type" value="Genomic_DNA"/>
</dbReference>
<keyword evidence="2" id="KW-1185">Reference proteome</keyword>
<sequence length="399" mass="42806">MARSLKLLILFVGGVMASSFCERYEFEDSFENNFSNTKGVCIGIAMWNHREYANIDLWSPFNRSTSYITPLTSLSCVSSYTFPMTTGGILEVNIYMDSVARSDQITILANQEVIGGNDAVVGTISNTPQDAAFVSGWHTLRITLIGGGTYGGYISLMGMASSESTVLVDSFRYIPPNTDEADCMLYDVSDTTTTTIETTMPTTEPTTTTINNTEPTTTTTEPTTTTTNTEPTTTTTEPTTTTTNTEPTTTTTEPTTTTTNTEPTTTTTEPTTTTTNTEPTTTTTEPTTTTTNTEPTTTTTEPTTTTTNTEPTTATTEPSTKSGSTLVAPLVLRIFIGNMNPFPSGRPSICVLNSCNKQNFANRVLTSGKAIYRVFGIIAWYCNNGIASIVAFGTNGLGS</sequence>
<gene>
    <name evidence="1" type="ORF">K1T71_009161</name>
</gene>
<evidence type="ECO:0000313" key="1">
    <source>
        <dbReference type="EMBL" id="KAJ0175020.1"/>
    </source>
</evidence>
<proteinExistence type="predicted"/>
<reference evidence="1 2" key="1">
    <citation type="journal article" date="2021" name="Front. Genet.">
        <title>Chromosome-Level Genome Assembly Reveals Significant Gene Expansion in the Toll and IMD Signaling Pathways of Dendrolimus kikuchii.</title>
        <authorList>
            <person name="Zhou J."/>
            <person name="Wu P."/>
            <person name="Xiong Z."/>
            <person name="Liu N."/>
            <person name="Zhao N."/>
            <person name="Ji M."/>
            <person name="Qiu Y."/>
            <person name="Yang B."/>
        </authorList>
    </citation>
    <scope>NUCLEOTIDE SEQUENCE [LARGE SCALE GENOMIC DNA]</scope>
    <source>
        <strain evidence="1">Ann1</strain>
    </source>
</reference>
<accession>A0ACC1CTS2</accession>
<protein>
    <submittedName>
        <fullName evidence="1">Uncharacterized protein</fullName>
    </submittedName>
</protein>